<dbReference type="STRING" id="65700.SY86_07390"/>
<dbReference type="Gene3D" id="1.10.10.10">
    <property type="entry name" value="Winged helix-like DNA-binding domain superfamily/Winged helix DNA-binding domain"/>
    <property type="match status" value="1"/>
</dbReference>
<protein>
    <submittedName>
        <fullName evidence="1">Uncharacterized protein</fullName>
    </submittedName>
</protein>
<dbReference type="Proteomes" id="UP000033924">
    <property type="component" value="Unassembled WGS sequence"/>
</dbReference>
<organism evidence="1 2">
    <name type="scientific">Erwinia tracheiphila</name>
    <dbReference type="NCBI Taxonomy" id="65700"/>
    <lineage>
        <taxon>Bacteria</taxon>
        <taxon>Pseudomonadati</taxon>
        <taxon>Pseudomonadota</taxon>
        <taxon>Gammaproteobacteria</taxon>
        <taxon>Enterobacterales</taxon>
        <taxon>Erwiniaceae</taxon>
        <taxon>Erwinia</taxon>
    </lineage>
</organism>
<keyword evidence="2" id="KW-1185">Reference proteome</keyword>
<dbReference type="Pfam" id="PF25212">
    <property type="entry name" value="HVO_A0114"/>
    <property type="match status" value="1"/>
</dbReference>
<reference evidence="1 2" key="1">
    <citation type="submission" date="2015-01" db="EMBL/GenBank/DDBJ databases">
        <title>Erwinia tracheiphila.</title>
        <authorList>
            <person name="Shapiro L.R."/>
        </authorList>
    </citation>
    <scope>NUCLEOTIDE SEQUENCE [LARGE SCALE GENOMIC DNA]</scope>
    <source>
        <strain evidence="1 2">BuffGH</strain>
    </source>
</reference>
<evidence type="ECO:0000313" key="2">
    <source>
        <dbReference type="Proteomes" id="UP000033924"/>
    </source>
</evidence>
<dbReference type="PATRIC" id="fig|65700.7.peg.1878"/>
<dbReference type="InterPro" id="IPR036388">
    <property type="entry name" value="WH-like_DNA-bd_sf"/>
</dbReference>
<comment type="caution">
    <text evidence="1">The sequence shown here is derived from an EMBL/GenBank/DDBJ whole genome shotgun (WGS) entry which is preliminary data.</text>
</comment>
<name>A0A0M2KE81_9GAMM</name>
<dbReference type="EMBL" id="JXNU01000003">
    <property type="protein sequence ID" value="KKF35286.1"/>
    <property type="molecule type" value="Genomic_DNA"/>
</dbReference>
<evidence type="ECO:0000313" key="1">
    <source>
        <dbReference type="EMBL" id="KKF35286.1"/>
    </source>
</evidence>
<accession>A0A0M2KE81</accession>
<sequence>MRVLTVRVMTTDDAFRAAMSDASRAMKGGFIGSELVFPAVEQLAKTMLAPNRWQIIKAMEGKQAVSIRELSRIVNRDFRGVYNDVQSLLNGGVLDKDGEKIALPYDRIHIEFNSDDAAA</sequence>
<gene>
    <name evidence="1" type="ORF">SY86_07390</name>
</gene>
<dbReference type="RefSeq" id="WP_016190069.1">
    <property type="nucleotide sequence ID" value="NZ_CP089932.1"/>
</dbReference>
<proteinExistence type="predicted"/>
<dbReference type="AlphaFoldDB" id="A0A0M2KE81"/>